<dbReference type="CDD" id="cd06223">
    <property type="entry name" value="PRTases_typeI"/>
    <property type="match status" value="1"/>
</dbReference>
<dbReference type="GO" id="GO:0032264">
    <property type="term" value="P:IMP salvage"/>
    <property type="evidence" value="ECO:0007669"/>
    <property type="project" value="TreeGrafter"/>
</dbReference>
<dbReference type="GO" id="GO:0006178">
    <property type="term" value="P:guanine salvage"/>
    <property type="evidence" value="ECO:0007669"/>
    <property type="project" value="TreeGrafter"/>
</dbReference>
<comment type="catalytic activity">
    <reaction evidence="1">
        <text>GMP + diphosphate = guanine + 5-phospho-alpha-D-ribose 1-diphosphate</text>
        <dbReference type="Rhea" id="RHEA:25424"/>
        <dbReference type="ChEBI" id="CHEBI:16235"/>
        <dbReference type="ChEBI" id="CHEBI:33019"/>
        <dbReference type="ChEBI" id="CHEBI:58017"/>
        <dbReference type="ChEBI" id="CHEBI:58115"/>
        <dbReference type="EC" id="2.4.2.8"/>
    </reaction>
    <physiologicalReaction direction="right-to-left" evidence="1">
        <dbReference type="Rhea" id="RHEA:25426"/>
    </physiologicalReaction>
</comment>
<proteinExistence type="predicted"/>
<dbReference type="InterPro" id="IPR029057">
    <property type="entry name" value="PRTase-like"/>
</dbReference>
<evidence type="ECO:0000259" key="3">
    <source>
        <dbReference type="Pfam" id="PF00156"/>
    </source>
</evidence>
<dbReference type="Gene3D" id="3.40.50.2020">
    <property type="match status" value="1"/>
</dbReference>
<name>A0A8D5JZ29_9PROT</name>
<dbReference type="Pfam" id="PF00156">
    <property type="entry name" value="Pribosyltran"/>
    <property type="match status" value="1"/>
</dbReference>
<dbReference type="InterPro" id="IPR050408">
    <property type="entry name" value="HGPRT"/>
</dbReference>
<gene>
    <name evidence="4" type="ORF">ZMTM_15310</name>
</gene>
<dbReference type="GO" id="GO:0004422">
    <property type="term" value="F:hypoxanthine phosphoribosyltransferase activity"/>
    <property type="evidence" value="ECO:0007669"/>
    <property type="project" value="TreeGrafter"/>
</dbReference>
<evidence type="ECO:0000313" key="5">
    <source>
        <dbReference type="Proteomes" id="UP000826722"/>
    </source>
</evidence>
<keyword evidence="4" id="KW-0808">Transferase</keyword>
<evidence type="ECO:0000313" key="4">
    <source>
        <dbReference type="EMBL" id="BCM25272.1"/>
    </source>
</evidence>
<feature type="domain" description="Phosphoribosyltransferase" evidence="3">
    <location>
        <begin position="15"/>
        <end position="163"/>
    </location>
</feature>
<dbReference type="PANTHER" id="PTHR43340:SF1">
    <property type="entry name" value="HYPOXANTHINE PHOSPHORIBOSYLTRANSFERASE"/>
    <property type="match status" value="1"/>
</dbReference>
<reference evidence="4" key="1">
    <citation type="journal article" date="2021" name="Arch. Microbiol.">
        <title>Methyloradius palustris gen. nov., sp. nov., a methanol-oxidizing bacterium isolated from snow.</title>
        <authorList>
            <person name="Miyadera T."/>
            <person name="Kojima H."/>
            <person name="Fukui M."/>
        </authorList>
    </citation>
    <scope>NUCLEOTIDE SEQUENCE</scope>
    <source>
        <strain evidence="4">Zm11</strain>
    </source>
</reference>
<accession>A0A8D5JZ29</accession>
<sequence>MAINPENMLASASLIHTADAVGAAIDRLALELTEVLHDKQPLIISVMGGAVVFSGQLLPKLQFPLEFNYVQASRYHNQTVGKEVLWKVTPGDDVIGRTVLLLDDILDEGHTLAAIKAKCLELGAKQVLIAVLTEKELGHAKPVQADFVGLTVPNRYVFGCGMDVYGWWRNLPAIYALND</sequence>
<dbReference type="NCBIfam" id="NF006605">
    <property type="entry name" value="PRK09162.1"/>
    <property type="match status" value="1"/>
</dbReference>
<dbReference type="PANTHER" id="PTHR43340">
    <property type="entry name" value="HYPOXANTHINE-GUANINE PHOSPHORIBOSYLTRANSFERASE"/>
    <property type="match status" value="1"/>
</dbReference>
<evidence type="ECO:0000256" key="2">
    <source>
        <dbReference type="ARBA" id="ARBA00049402"/>
    </source>
</evidence>
<dbReference type="Proteomes" id="UP000826722">
    <property type="component" value="Chromosome"/>
</dbReference>
<dbReference type="GO" id="GO:0000287">
    <property type="term" value="F:magnesium ion binding"/>
    <property type="evidence" value="ECO:0007669"/>
    <property type="project" value="TreeGrafter"/>
</dbReference>
<dbReference type="GO" id="GO:0005829">
    <property type="term" value="C:cytosol"/>
    <property type="evidence" value="ECO:0007669"/>
    <property type="project" value="TreeGrafter"/>
</dbReference>
<dbReference type="SUPFAM" id="SSF53271">
    <property type="entry name" value="PRTase-like"/>
    <property type="match status" value="1"/>
</dbReference>
<comment type="catalytic activity">
    <reaction evidence="2">
        <text>IMP + diphosphate = hypoxanthine + 5-phospho-alpha-D-ribose 1-diphosphate</text>
        <dbReference type="Rhea" id="RHEA:17973"/>
        <dbReference type="ChEBI" id="CHEBI:17368"/>
        <dbReference type="ChEBI" id="CHEBI:33019"/>
        <dbReference type="ChEBI" id="CHEBI:58017"/>
        <dbReference type="ChEBI" id="CHEBI:58053"/>
        <dbReference type="EC" id="2.4.2.8"/>
    </reaction>
    <physiologicalReaction direction="right-to-left" evidence="2">
        <dbReference type="Rhea" id="RHEA:17975"/>
    </physiologicalReaction>
</comment>
<dbReference type="AlphaFoldDB" id="A0A8D5JZ29"/>
<organism evidence="4 5">
    <name type="scientific">Methyloradius palustris</name>
    <dbReference type="NCBI Taxonomy" id="2778876"/>
    <lineage>
        <taxon>Bacteria</taxon>
        <taxon>Pseudomonadati</taxon>
        <taxon>Pseudomonadota</taxon>
        <taxon>Betaproteobacteria</taxon>
        <taxon>Nitrosomonadales</taxon>
        <taxon>Methylophilaceae</taxon>
        <taxon>Methyloradius</taxon>
    </lineage>
</organism>
<evidence type="ECO:0000256" key="1">
    <source>
        <dbReference type="ARBA" id="ARBA00048811"/>
    </source>
</evidence>
<dbReference type="EMBL" id="AP024110">
    <property type="protein sequence ID" value="BCM25272.1"/>
    <property type="molecule type" value="Genomic_DNA"/>
</dbReference>
<dbReference type="KEGG" id="mpau:ZMTM_15310"/>
<dbReference type="GO" id="GO:0046100">
    <property type="term" value="P:hypoxanthine metabolic process"/>
    <property type="evidence" value="ECO:0007669"/>
    <property type="project" value="TreeGrafter"/>
</dbReference>
<keyword evidence="4" id="KW-0328">Glycosyltransferase</keyword>
<protein>
    <submittedName>
        <fullName evidence="4">Hypoxanthine-guanine phosphoribosyltransferase</fullName>
    </submittedName>
</protein>
<dbReference type="InterPro" id="IPR000836">
    <property type="entry name" value="PRTase_dom"/>
</dbReference>
<dbReference type="GO" id="GO:0032263">
    <property type="term" value="P:GMP salvage"/>
    <property type="evidence" value="ECO:0007669"/>
    <property type="project" value="TreeGrafter"/>
</dbReference>
<keyword evidence="5" id="KW-1185">Reference proteome</keyword>